<dbReference type="GO" id="GO:0034213">
    <property type="term" value="P:quinolinate catabolic process"/>
    <property type="evidence" value="ECO:0007669"/>
    <property type="project" value="TreeGrafter"/>
</dbReference>
<dbReference type="GO" id="GO:0009435">
    <property type="term" value="P:NAD+ biosynthetic process"/>
    <property type="evidence" value="ECO:0007669"/>
    <property type="project" value="UniProtKB-UniPathway"/>
</dbReference>
<dbReference type="UniPathway" id="UPA00253"/>
<comment type="pathway">
    <text evidence="1">Cofactor biosynthesis; NAD(+) biosynthesis.</text>
</comment>
<gene>
    <name evidence="5" type="ORF">PPL_08487</name>
</gene>
<organism evidence="5 6">
    <name type="scientific">Heterostelium pallidum (strain ATCC 26659 / Pp 5 / PN500)</name>
    <name type="common">Cellular slime mold</name>
    <name type="synonym">Polysphondylium pallidum</name>
    <dbReference type="NCBI Taxonomy" id="670386"/>
    <lineage>
        <taxon>Eukaryota</taxon>
        <taxon>Amoebozoa</taxon>
        <taxon>Evosea</taxon>
        <taxon>Eumycetozoa</taxon>
        <taxon>Dictyostelia</taxon>
        <taxon>Acytosteliales</taxon>
        <taxon>Acytosteliaceae</taxon>
        <taxon>Heterostelium</taxon>
    </lineage>
</organism>
<dbReference type="InterPro" id="IPR036068">
    <property type="entry name" value="Nicotinate_pribotase-like_C"/>
</dbReference>
<name>D3BIB9_HETP5</name>
<dbReference type="InterPro" id="IPR013785">
    <property type="entry name" value="Aldolase_TIM"/>
</dbReference>
<proteinExistence type="inferred from homology"/>
<reference evidence="5 6" key="1">
    <citation type="journal article" date="2011" name="Genome Res.">
        <title>Phylogeny-wide analysis of social amoeba genomes highlights ancient origins for complex intercellular communication.</title>
        <authorList>
            <person name="Heidel A.J."/>
            <person name="Lawal H.M."/>
            <person name="Felder M."/>
            <person name="Schilde C."/>
            <person name="Helps N.R."/>
            <person name="Tunggal B."/>
            <person name="Rivero F."/>
            <person name="John U."/>
            <person name="Schleicher M."/>
            <person name="Eichinger L."/>
            <person name="Platzer M."/>
            <person name="Noegel A.A."/>
            <person name="Schaap P."/>
            <person name="Gloeckner G."/>
        </authorList>
    </citation>
    <scope>NUCLEOTIDE SEQUENCE [LARGE SCALE GENOMIC DNA]</scope>
    <source>
        <strain evidence="6">ATCC 26659 / Pp 5 / PN500</strain>
    </source>
</reference>
<dbReference type="PANTHER" id="PTHR32179">
    <property type="entry name" value="NICOTINATE-NUCLEOTIDE PYROPHOSPHORYLASE [CARBOXYLATING]"/>
    <property type="match status" value="1"/>
</dbReference>
<evidence type="ECO:0000256" key="1">
    <source>
        <dbReference type="ARBA" id="ARBA00004790"/>
    </source>
</evidence>
<dbReference type="RefSeq" id="XP_020431142.1">
    <property type="nucleotide sequence ID" value="XM_020579303.1"/>
</dbReference>
<keyword evidence="6" id="KW-1185">Reference proteome</keyword>
<dbReference type="Gene3D" id="3.20.20.70">
    <property type="entry name" value="Aldolase class I"/>
    <property type="match status" value="1"/>
</dbReference>
<dbReference type="GeneID" id="31363966"/>
<dbReference type="EMBL" id="ADBJ01000037">
    <property type="protein sequence ID" value="EFA79019.1"/>
    <property type="molecule type" value="Genomic_DNA"/>
</dbReference>
<dbReference type="AlphaFoldDB" id="D3BIB9"/>
<keyword evidence="3" id="KW-0808">Transferase</keyword>
<keyword evidence="3" id="KW-0328">Glycosyltransferase</keyword>
<dbReference type="Proteomes" id="UP000001396">
    <property type="component" value="Unassembled WGS sequence"/>
</dbReference>
<dbReference type="InterPro" id="IPR027277">
    <property type="entry name" value="NadC/ModD"/>
</dbReference>
<dbReference type="SUPFAM" id="SSF51690">
    <property type="entry name" value="Nicotinate/Quinolinate PRTase C-terminal domain-like"/>
    <property type="match status" value="1"/>
</dbReference>
<evidence type="ECO:0000313" key="5">
    <source>
        <dbReference type="EMBL" id="EFA79019.1"/>
    </source>
</evidence>
<evidence type="ECO:0000313" key="6">
    <source>
        <dbReference type="Proteomes" id="UP000001396"/>
    </source>
</evidence>
<dbReference type="InParanoid" id="D3BIB9"/>
<accession>D3BIB9</accession>
<evidence type="ECO:0000256" key="3">
    <source>
        <dbReference type="ARBA" id="ARBA00022676"/>
    </source>
</evidence>
<dbReference type="Pfam" id="PF01729">
    <property type="entry name" value="QRPTase_C"/>
    <property type="match status" value="1"/>
</dbReference>
<dbReference type="GO" id="GO:0004514">
    <property type="term" value="F:nicotinate-nucleotide diphosphorylase (carboxylating) activity"/>
    <property type="evidence" value="ECO:0007669"/>
    <property type="project" value="InterPro"/>
</dbReference>
<comment type="caution">
    <text evidence="5">The sequence shown here is derived from an EMBL/GenBank/DDBJ whole genome shotgun (WGS) entry which is preliminary data.</text>
</comment>
<dbReference type="PANTHER" id="PTHR32179:SF3">
    <property type="entry name" value="NICOTINATE-NUCLEOTIDE PYROPHOSPHORYLASE [CARBOXYLATING]"/>
    <property type="match status" value="1"/>
</dbReference>
<feature type="domain" description="Quinolinate phosphoribosyl transferase C-terminal" evidence="4">
    <location>
        <begin position="47"/>
        <end position="156"/>
    </location>
</feature>
<dbReference type="InterPro" id="IPR002638">
    <property type="entry name" value="Quinolinate_PRibosylTrfase_C"/>
</dbReference>
<evidence type="ECO:0000256" key="2">
    <source>
        <dbReference type="ARBA" id="ARBA00009400"/>
    </source>
</evidence>
<sequence length="189" mass="21253">MLISIYFYFSVKWNIKDGEEFNPVNGPVVLAEVRGARCLQVARKSSRRKTTPGFHLVEKYAMLVGGCDGHRMDLSSMMLKDNHVWSAGGNITAAVRWCVFYWWILSLKVEVECRTEDEDVEAMEVAADVVILDNMLPPMLAVAKSTCRCRAVLLLVEVIKESVDVVPIVLSSDDATRLFDRLLCCASYL</sequence>
<dbReference type="GO" id="GO:0005737">
    <property type="term" value="C:cytoplasm"/>
    <property type="evidence" value="ECO:0007669"/>
    <property type="project" value="TreeGrafter"/>
</dbReference>
<dbReference type="STRING" id="670386.D3BIB9"/>
<protein>
    <recommendedName>
        <fullName evidence="4">Quinolinate phosphoribosyl transferase C-terminal domain-containing protein</fullName>
    </recommendedName>
</protein>
<evidence type="ECO:0000259" key="4">
    <source>
        <dbReference type="Pfam" id="PF01729"/>
    </source>
</evidence>
<comment type="similarity">
    <text evidence="2">Belongs to the NadC/ModD family.</text>
</comment>